<dbReference type="InterPro" id="IPR013106">
    <property type="entry name" value="Ig_V-set"/>
</dbReference>
<evidence type="ECO:0000256" key="7">
    <source>
        <dbReference type="ARBA" id="ARBA00023180"/>
    </source>
</evidence>
<accession>A0A3P9ARW1</accession>
<keyword evidence="5" id="KW-0472">Membrane</keyword>
<dbReference type="SMART" id="SM00409">
    <property type="entry name" value="IG"/>
    <property type="match status" value="2"/>
</dbReference>
<dbReference type="InterPro" id="IPR003599">
    <property type="entry name" value="Ig_sub"/>
</dbReference>
<sequence length="359" mass="40974">SWQVLIVCLFSLQTQVEGVEHFYVTAGERRVSTKGEKELTHRGLLHFSSVDIHWYKQSLGDTLKIIWTLKESATPRFAPEFDNSRWEADYDKNVSNLTILRTNQEDEGIYHCGFTEWLQDTTWTGTYLLVKGDSVTLQCSVLSSSVNKTCPGGLEVFWFKEGSHRSHPSIIYTNGNGHHECEKRSETEKSCAYRFSKNISSSDAGTYYCAVATCGEILYGKGTKLDIQGTITSVQLGETVTIPCQLPVIETIRKEVHWYKQRAGDTLKVIWTMRESATPEFAPEFNNSRLKVNHNKHFTNLTILKTNQEDEGIYHCGFTEWRKNTEWTGTYLLVKGNDVRFFHGVLPHASVCKIVQHNL</sequence>
<evidence type="ECO:0000259" key="9">
    <source>
        <dbReference type="PROSITE" id="PS50835"/>
    </source>
</evidence>
<keyword evidence="4" id="KW-0391">Immunity</keyword>
<feature type="signal peptide" evidence="8">
    <location>
        <begin position="1"/>
        <end position="18"/>
    </location>
</feature>
<proteinExistence type="predicted"/>
<keyword evidence="2" id="KW-1003">Cell membrane</keyword>
<dbReference type="InterPro" id="IPR036179">
    <property type="entry name" value="Ig-like_dom_sf"/>
</dbReference>
<keyword evidence="7" id="KW-0325">Glycoprotein</keyword>
<dbReference type="AlphaFoldDB" id="A0A3P9ARW1"/>
<reference evidence="10 11" key="1">
    <citation type="journal article" date="2014" name="Nature">
        <title>The genomic substrate for adaptive radiation in African cichlid fish.</title>
        <authorList>
            <person name="Brawand D."/>
            <person name="Wagner C.E."/>
            <person name="Li Y.I."/>
            <person name="Malinsky M."/>
            <person name="Keller I."/>
            <person name="Fan S."/>
            <person name="Simakov O."/>
            <person name="Ng A.Y."/>
            <person name="Lim Z.W."/>
            <person name="Bezault E."/>
            <person name="Turner-Maier J."/>
            <person name="Johnson J."/>
            <person name="Alcazar R."/>
            <person name="Noh H.J."/>
            <person name="Russell P."/>
            <person name="Aken B."/>
            <person name="Alfoldi J."/>
            <person name="Amemiya C."/>
            <person name="Azzouzi N."/>
            <person name="Baroiller J.F."/>
            <person name="Barloy-Hubler F."/>
            <person name="Berlin A."/>
            <person name="Bloomquist R."/>
            <person name="Carleton K.L."/>
            <person name="Conte M.A."/>
            <person name="D'Cotta H."/>
            <person name="Eshel O."/>
            <person name="Gaffney L."/>
            <person name="Galibert F."/>
            <person name="Gante H.F."/>
            <person name="Gnerre S."/>
            <person name="Greuter L."/>
            <person name="Guyon R."/>
            <person name="Haddad N.S."/>
            <person name="Haerty W."/>
            <person name="Harris R.M."/>
            <person name="Hofmann H.A."/>
            <person name="Hourlier T."/>
            <person name="Hulata G."/>
            <person name="Jaffe D.B."/>
            <person name="Lara M."/>
            <person name="Lee A.P."/>
            <person name="MacCallum I."/>
            <person name="Mwaiko S."/>
            <person name="Nikaido M."/>
            <person name="Nishihara H."/>
            <person name="Ozouf-Costaz C."/>
            <person name="Penman D.J."/>
            <person name="Przybylski D."/>
            <person name="Rakotomanga M."/>
            <person name="Renn S.C.P."/>
            <person name="Ribeiro F.J."/>
            <person name="Ron M."/>
            <person name="Salzburger W."/>
            <person name="Sanchez-Pulido L."/>
            <person name="Santos M.E."/>
            <person name="Searle S."/>
            <person name="Sharpe T."/>
            <person name="Swofford R."/>
            <person name="Tan F.J."/>
            <person name="Williams L."/>
            <person name="Young S."/>
            <person name="Yin S."/>
            <person name="Okada N."/>
            <person name="Kocher T.D."/>
            <person name="Miska E.A."/>
            <person name="Lander E.S."/>
            <person name="Venkatesh B."/>
            <person name="Fernald R.D."/>
            <person name="Meyer A."/>
            <person name="Ponting C.P."/>
            <person name="Streelman J.T."/>
            <person name="Lindblad-Toh K."/>
            <person name="Seehausen O."/>
            <person name="Di Palma F."/>
        </authorList>
    </citation>
    <scope>NUCLEOTIDE SEQUENCE</scope>
</reference>
<dbReference type="PROSITE" id="PS50835">
    <property type="entry name" value="IG_LIKE"/>
    <property type="match status" value="2"/>
</dbReference>
<dbReference type="SUPFAM" id="SSF48726">
    <property type="entry name" value="Immunoglobulin"/>
    <property type="match status" value="3"/>
</dbReference>
<dbReference type="InterPro" id="IPR013783">
    <property type="entry name" value="Ig-like_fold"/>
</dbReference>
<dbReference type="CDD" id="cd00099">
    <property type="entry name" value="IgV"/>
    <property type="match status" value="2"/>
</dbReference>
<evidence type="ECO:0000256" key="6">
    <source>
        <dbReference type="ARBA" id="ARBA00023157"/>
    </source>
</evidence>
<keyword evidence="11" id="KW-1185">Reference proteome</keyword>
<dbReference type="SMART" id="SM00406">
    <property type="entry name" value="IGv"/>
    <property type="match status" value="2"/>
</dbReference>
<dbReference type="Pfam" id="PF07686">
    <property type="entry name" value="V-set"/>
    <property type="match status" value="2"/>
</dbReference>
<evidence type="ECO:0000256" key="2">
    <source>
        <dbReference type="ARBA" id="ARBA00022475"/>
    </source>
</evidence>
<protein>
    <recommendedName>
        <fullName evidence="9">Ig-like domain-containing protein</fullName>
    </recommendedName>
</protein>
<dbReference type="Proteomes" id="UP000265160">
    <property type="component" value="LG2"/>
</dbReference>
<dbReference type="GO" id="GO:0009617">
    <property type="term" value="P:response to bacterium"/>
    <property type="evidence" value="ECO:0007669"/>
    <property type="project" value="TreeGrafter"/>
</dbReference>
<dbReference type="InterPro" id="IPR007110">
    <property type="entry name" value="Ig-like_dom"/>
</dbReference>
<evidence type="ECO:0000256" key="3">
    <source>
        <dbReference type="ARBA" id="ARBA00022729"/>
    </source>
</evidence>
<evidence type="ECO:0000256" key="1">
    <source>
        <dbReference type="ARBA" id="ARBA00004236"/>
    </source>
</evidence>
<feature type="domain" description="Ig-like" evidence="9">
    <location>
        <begin position="131"/>
        <end position="232"/>
    </location>
</feature>
<feature type="chain" id="PRO_5018109653" description="Ig-like domain-containing protein" evidence="8">
    <location>
        <begin position="19"/>
        <end position="359"/>
    </location>
</feature>
<dbReference type="PANTHER" id="PTHR19433:SF133">
    <property type="entry name" value="IMMUNE-TYPE RECEPTOR 5 PRECURSOR-RELATED"/>
    <property type="match status" value="1"/>
</dbReference>
<comment type="subcellular location">
    <subcellularLocation>
        <location evidence="1">Cell membrane</location>
    </subcellularLocation>
</comment>
<dbReference type="Ensembl" id="ENSMZET00005000505.1">
    <property type="protein sequence ID" value="ENSMZEP00005000444.1"/>
    <property type="gene ID" value="ENSMZEG00005000412.1"/>
</dbReference>
<evidence type="ECO:0000313" key="11">
    <source>
        <dbReference type="Proteomes" id="UP000265160"/>
    </source>
</evidence>
<reference evidence="10" key="2">
    <citation type="submission" date="2025-08" db="UniProtKB">
        <authorList>
            <consortium name="Ensembl"/>
        </authorList>
    </citation>
    <scope>IDENTIFICATION</scope>
</reference>
<reference evidence="10" key="3">
    <citation type="submission" date="2025-09" db="UniProtKB">
        <authorList>
            <consortium name="Ensembl"/>
        </authorList>
    </citation>
    <scope>IDENTIFICATION</scope>
</reference>
<evidence type="ECO:0000256" key="5">
    <source>
        <dbReference type="ARBA" id="ARBA00023136"/>
    </source>
</evidence>
<evidence type="ECO:0000313" key="10">
    <source>
        <dbReference type="Ensembl" id="ENSMZEP00005000444.1"/>
    </source>
</evidence>
<organism evidence="10 11">
    <name type="scientific">Maylandia zebra</name>
    <name type="common">zebra mbuna</name>
    <dbReference type="NCBI Taxonomy" id="106582"/>
    <lineage>
        <taxon>Eukaryota</taxon>
        <taxon>Metazoa</taxon>
        <taxon>Chordata</taxon>
        <taxon>Craniata</taxon>
        <taxon>Vertebrata</taxon>
        <taxon>Euteleostomi</taxon>
        <taxon>Actinopterygii</taxon>
        <taxon>Neopterygii</taxon>
        <taxon>Teleostei</taxon>
        <taxon>Neoteleostei</taxon>
        <taxon>Acanthomorphata</taxon>
        <taxon>Ovalentaria</taxon>
        <taxon>Cichlomorphae</taxon>
        <taxon>Cichliformes</taxon>
        <taxon>Cichlidae</taxon>
        <taxon>African cichlids</taxon>
        <taxon>Pseudocrenilabrinae</taxon>
        <taxon>Haplochromini</taxon>
        <taxon>Maylandia</taxon>
        <taxon>Maylandia zebra complex</taxon>
    </lineage>
</organism>
<keyword evidence="3 8" id="KW-0732">Signal</keyword>
<name>A0A3P9ARW1_9CICH</name>
<evidence type="ECO:0000256" key="8">
    <source>
        <dbReference type="SAM" id="SignalP"/>
    </source>
</evidence>
<dbReference type="GO" id="GO:0002376">
    <property type="term" value="P:immune system process"/>
    <property type="evidence" value="ECO:0007669"/>
    <property type="project" value="UniProtKB-KW"/>
</dbReference>
<dbReference type="GeneTree" id="ENSGT01030000234530"/>
<dbReference type="Gene3D" id="2.60.40.10">
    <property type="entry name" value="Immunoglobulins"/>
    <property type="match status" value="3"/>
</dbReference>
<dbReference type="STRING" id="106582.ENSMZEP00005000444"/>
<keyword evidence="6" id="KW-1015">Disulfide bond</keyword>
<dbReference type="InterPro" id="IPR052051">
    <property type="entry name" value="TCR_complex_component"/>
</dbReference>
<feature type="domain" description="Ig-like" evidence="9">
    <location>
        <begin position="237"/>
        <end position="316"/>
    </location>
</feature>
<dbReference type="PANTHER" id="PTHR19433">
    <property type="entry name" value="T-CELL RECEPTOR ALPHA CHAIN V REGION-RELATED"/>
    <property type="match status" value="1"/>
</dbReference>
<evidence type="ECO:0000256" key="4">
    <source>
        <dbReference type="ARBA" id="ARBA00022859"/>
    </source>
</evidence>
<dbReference type="GO" id="GO:0005886">
    <property type="term" value="C:plasma membrane"/>
    <property type="evidence" value="ECO:0007669"/>
    <property type="project" value="UniProtKB-SubCell"/>
</dbReference>